<evidence type="ECO:0000313" key="1">
    <source>
        <dbReference type="EMBL" id="KAI3747002.1"/>
    </source>
</evidence>
<sequence>MMGSFMNMQKVVIVFGGRGWRVSRSIADGLEKGSGFGLFLIKGLKGSGGVRGYESYFGDIGEIYNNFVKRDVKFVGEGCDIFNRGVSGIHG</sequence>
<comment type="caution">
    <text evidence="1">The sequence shown here is derived from an EMBL/GenBank/DDBJ whole genome shotgun (WGS) entry which is preliminary data.</text>
</comment>
<organism evidence="1 2">
    <name type="scientific">Arctium lappa</name>
    <name type="common">Greater burdock</name>
    <name type="synonym">Lappa major</name>
    <dbReference type="NCBI Taxonomy" id="4217"/>
    <lineage>
        <taxon>Eukaryota</taxon>
        <taxon>Viridiplantae</taxon>
        <taxon>Streptophyta</taxon>
        <taxon>Embryophyta</taxon>
        <taxon>Tracheophyta</taxon>
        <taxon>Spermatophyta</taxon>
        <taxon>Magnoliopsida</taxon>
        <taxon>eudicotyledons</taxon>
        <taxon>Gunneridae</taxon>
        <taxon>Pentapetalae</taxon>
        <taxon>asterids</taxon>
        <taxon>campanulids</taxon>
        <taxon>Asterales</taxon>
        <taxon>Asteraceae</taxon>
        <taxon>Carduoideae</taxon>
        <taxon>Cardueae</taxon>
        <taxon>Arctiinae</taxon>
        <taxon>Arctium</taxon>
    </lineage>
</organism>
<reference evidence="2" key="1">
    <citation type="journal article" date="2022" name="Mol. Ecol. Resour.">
        <title>The genomes of chicory, endive, great burdock and yacon provide insights into Asteraceae palaeo-polyploidization history and plant inulin production.</title>
        <authorList>
            <person name="Fan W."/>
            <person name="Wang S."/>
            <person name="Wang H."/>
            <person name="Wang A."/>
            <person name="Jiang F."/>
            <person name="Liu H."/>
            <person name="Zhao H."/>
            <person name="Xu D."/>
            <person name="Zhang Y."/>
        </authorList>
    </citation>
    <scope>NUCLEOTIDE SEQUENCE [LARGE SCALE GENOMIC DNA]</scope>
    <source>
        <strain evidence="2">cv. Niubang</strain>
    </source>
</reference>
<gene>
    <name evidence="1" type="ORF">L6452_09444</name>
</gene>
<dbReference type="EMBL" id="CM042049">
    <property type="protein sequence ID" value="KAI3747002.1"/>
    <property type="molecule type" value="Genomic_DNA"/>
</dbReference>
<proteinExistence type="predicted"/>
<name>A0ACB9DKD2_ARCLA</name>
<dbReference type="Proteomes" id="UP001055879">
    <property type="component" value="Linkage Group LG03"/>
</dbReference>
<protein>
    <submittedName>
        <fullName evidence="1">Uncharacterized protein</fullName>
    </submittedName>
</protein>
<accession>A0ACB9DKD2</accession>
<evidence type="ECO:0000313" key="2">
    <source>
        <dbReference type="Proteomes" id="UP001055879"/>
    </source>
</evidence>
<keyword evidence="2" id="KW-1185">Reference proteome</keyword>
<reference evidence="1 2" key="2">
    <citation type="journal article" date="2022" name="Mol. Ecol. Resour.">
        <title>The genomes of chicory, endive, great burdock and yacon provide insights into Asteraceae paleo-polyploidization history and plant inulin production.</title>
        <authorList>
            <person name="Fan W."/>
            <person name="Wang S."/>
            <person name="Wang H."/>
            <person name="Wang A."/>
            <person name="Jiang F."/>
            <person name="Liu H."/>
            <person name="Zhao H."/>
            <person name="Xu D."/>
            <person name="Zhang Y."/>
        </authorList>
    </citation>
    <scope>NUCLEOTIDE SEQUENCE [LARGE SCALE GENOMIC DNA]</scope>
    <source>
        <strain evidence="2">cv. Niubang</strain>
    </source>
</reference>